<dbReference type="RefSeq" id="WP_076377977.1">
    <property type="nucleotide sequence ID" value="NZ_FTMG01000019.1"/>
</dbReference>
<dbReference type="InterPro" id="IPR054978">
    <property type="entry name" value="Endoglyc_F3"/>
</dbReference>
<dbReference type="EMBL" id="JACHCB010000019">
    <property type="protein sequence ID" value="MBB6112544.1"/>
    <property type="molecule type" value="Genomic_DNA"/>
</dbReference>
<dbReference type="Proteomes" id="UP000541583">
    <property type="component" value="Unassembled WGS sequence"/>
</dbReference>
<evidence type="ECO:0000256" key="5">
    <source>
        <dbReference type="ARBA" id="ARBA00023295"/>
    </source>
</evidence>
<dbReference type="InterPro" id="IPR001223">
    <property type="entry name" value="Glyco_hydro18_cat"/>
</dbReference>
<keyword evidence="3 7" id="KW-0732">Signal</keyword>
<dbReference type="Pfam" id="PF23916">
    <property type="entry name" value="TIM-barrel_EndoS"/>
    <property type="match status" value="1"/>
</dbReference>
<reference evidence="11 12" key="1">
    <citation type="submission" date="2020-08" db="EMBL/GenBank/DDBJ databases">
        <title>Genomic Encyclopedia of Type Strains, Phase IV (KMG-V): Genome sequencing to study the core and pangenomes of soil and plant-associated prokaryotes.</title>
        <authorList>
            <person name="Whitman W."/>
        </authorList>
    </citation>
    <scope>NUCLEOTIDE SEQUENCE [LARGE SCALE GENOMIC DNA]</scope>
    <source>
        <strain evidence="9 11">ANJLi2</strain>
        <strain evidence="10 12">MP601</strain>
    </source>
</reference>
<dbReference type="GO" id="GO:0033925">
    <property type="term" value="F:mannosyl-glycoprotein endo-beta-N-acetylglucosaminidase activity"/>
    <property type="evidence" value="ECO:0007669"/>
    <property type="project" value="UniProtKB-EC"/>
</dbReference>
<keyword evidence="5" id="KW-0326">Glycosidase</keyword>
<dbReference type="AlphaFoldDB" id="A0A1N7FRG4"/>
<dbReference type="PROSITE" id="PS51910">
    <property type="entry name" value="GH18_2"/>
    <property type="match status" value="1"/>
</dbReference>
<evidence type="ECO:0000256" key="1">
    <source>
        <dbReference type="ARBA" id="ARBA00009336"/>
    </source>
</evidence>
<dbReference type="Gene3D" id="3.20.20.80">
    <property type="entry name" value="Glycosidases"/>
    <property type="match status" value="1"/>
</dbReference>
<evidence type="ECO:0000256" key="3">
    <source>
        <dbReference type="ARBA" id="ARBA00022729"/>
    </source>
</evidence>
<dbReference type="GO" id="GO:0005975">
    <property type="term" value="P:carbohydrate metabolic process"/>
    <property type="evidence" value="ECO:0007669"/>
    <property type="project" value="InterPro"/>
</dbReference>
<evidence type="ECO:0000313" key="9">
    <source>
        <dbReference type="EMBL" id="MBB6112544.1"/>
    </source>
</evidence>
<dbReference type="NCBIfam" id="NF045481">
    <property type="entry name" value="Endoglyc_F3"/>
    <property type="match status" value="1"/>
</dbReference>
<evidence type="ECO:0000256" key="6">
    <source>
        <dbReference type="ARBA" id="ARBA00034414"/>
    </source>
</evidence>
<evidence type="ECO:0000313" key="10">
    <source>
        <dbReference type="EMBL" id="MBB6129218.1"/>
    </source>
</evidence>
<evidence type="ECO:0000256" key="7">
    <source>
        <dbReference type="SAM" id="SignalP"/>
    </source>
</evidence>
<evidence type="ECO:0000313" key="12">
    <source>
        <dbReference type="Proteomes" id="UP000548326"/>
    </source>
</evidence>
<keyword evidence="11" id="KW-1185">Reference proteome</keyword>
<dbReference type="EC" id="3.2.1.96" evidence="2"/>
<dbReference type="InterPro" id="IPR017853">
    <property type="entry name" value="GH"/>
</dbReference>
<comment type="similarity">
    <text evidence="1">Belongs to the glycosyl hydrolase 18 family.</text>
</comment>
<protein>
    <recommendedName>
        <fullName evidence="2">mannosyl-glycoprotein endo-beta-N-acetylglucosaminidase</fullName>
        <ecNumber evidence="2">3.2.1.96</ecNumber>
    </recommendedName>
</protein>
<accession>A0A1N7FRG4</accession>
<organism evidence="10 12">
    <name type="scientific">Mucilaginibacter lappiensis</name>
    <dbReference type="NCBI Taxonomy" id="354630"/>
    <lineage>
        <taxon>Bacteria</taxon>
        <taxon>Pseudomonadati</taxon>
        <taxon>Bacteroidota</taxon>
        <taxon>Sphingobacteriia</taxon>
        <taxon>Sphingobacteriales</taxon>
        <taxon>Sphingobacteriaceae</taxon>
        <taxon>Mucilaginibacter</taxon>
    </lineage>
</organism>
<feature type="domain" description="GH18" evidence="8">
    <location>
        <begin position="50"/>
        <end position="331"/>
    </location>
</feature>
<dbReference type="STRING" id="354630.SAMN05421821_11980"/>
<dbReference type="SUPFAM" id="SSF51445">
    <property type="entry name" value="(Trans)glycosidases"/>
    <property type="match status" value="1"/>
</dbReference>
<gene>
    <name evidence="10" type="ORF">HDF22_003343</name>
    <name evidence="9" type="ORF">HDF23_005319</name>
</gene>
<evidence type="ECO:0000256" key="2">
    <source>
        <dbReference type="ARBA" id="ARBA00012566"/>
    </source>
</evidence>
<feature type="signal peptide" evidence="7">
    <location>
        <begin position="1"/>
        <end position="22"/>
    </location>
</feature>
<feature type="chain" id="PRO_5044563197" description="mannosyl-glycoprotein endo-beta-N-acetylglucosaminidase" evidence="7">
    <location>
        <begin position="23"/>
        <end position="331"/>
    </location>
</feature>
<dbReference type="EMBL" id="JACHCA010000008">
    <property type="protein sequence ID" value="MBB6129218.1"/>
    <property type="molecule type" value="Genomic_DNA"/>
</dbReference>
<evidence type="ECO:0000259" key="8">
    <source>
        <dbReference type="PROSITE" id="PS51910"/>
    </source>
</evidence>
<comment type="catalytic activity">
    <reaction evidence="6">
        <text>an N(4)-(oligosaccharide-(1-&gt;3)-[oligosaccharide-(1-&gt;6)]-beta-D-Man-(1-&gt;4)-beta-D-GlcNAc-(1-&gt;4)-alpha-D-GlcNAc)-L-asparaginyl-[protein] + H2O = an oligosaccharide-(1-&gt;3)-[oligosaccharide-(1-&gt;6)]-beta-D-Man-(1-&gt;4)-D-GlcNAc + N(4)-(N-acetyl-beta-D-glucosaminyl)-L-asparaginyl-[protein]</text>
        <dbReference type="Rhea" id="RHEA:73067"/>
        <dbReference type="Rhea" id="RHEA-COMP:12603"/>
        <dbReference type="Rhea" id="RHEA-COMP:18176"/>
        <dbReference type="ChEBI" id="CHEBI:15377"/>
        <dbReference type="ChEBI" id="CHEBI:132248"/>
        <dbReference type="ChEBI" id="CHEBI:192714"/>
        <dbReference type="ChEBI" id="CHEBI:192715"/>
        <dbReference type="EC" id="3.2.1.96"/>
    </reaction>
</comment>
<proteinExistence type="inferred from homology"/>
<evidence type="ECO:0000313" key="11">
    <source>
        <dbReference type="Proteomes" id="UP000541583"/>
    </source>
</evidence>
<evidence type="ECO:0000256" key="4">
    <source>
        <dbReference type="ARBA" id="ARBA00022801"/>
    </source>
</evidence>
<dbReference type="OrthoDB" id="7183084at2"/>
<keyword evidence="4" id="KW-0378">Hydrolase</keyword>
<dbReference type="Proteomes" id="UP000548326">
    <property type="component" value="Unassembled WGS sequence"/>
</dbReference>
<sequence>MKQKFISLTGLFVLCMSVLAFAPSCKKDSQVKAPANHTINRAVTNSTNAQKFIAYFVTDGRNPTYKLTDIPDGVDIVVLFVVKLPNYIDTIKYPASGGYIGAYKSYGAFYGDIKKLQARGIKVIQNIDDEASWQTTKPAGYASASAYALKMKQVLLDQLHLDGITLDVEHSGAAPSPIPAFPAYNKIGYYGWYSSSMAANANYINCIKEMTKYFGTTASNELEIASGLDCYAWNNIASNFVNNFTYFGVQSYDGNSTRTQLMNNYATGTNKIPSAKMVYGHNAETGSSQSDAVDIAKWTPTQGQKGGVFVYAFNSDPTGYGAAVLAAVKGK</sequence>
<comment type="caution">
    <text evidence="10">The sequence shown here is derived from an EMBL/GenBank/DDBJ whole genome shotgun (WGS) entry which is preliminary data.</text>
</comment>
<name>A0A1N7FRG4_9SPHI</name>
<dbReference type="InterPro" id="IPR057016">
    <property type="entry name" value="EndoS_F2-like_TIM-barrel"/>
</dbReference>